<dbReference type="EMBL" id="GGEC01050110">
    <property type="protein sequence ID" value="MBX30594.1"/>
    <property type="molecule type" value="Transcribed_RNA"/>
</dbReference>
<proteinExistence type="predicted"/>
<name>A0A2P2MK39_RHIMU</name>
<organism evidence="1">
    <name type="scientific">Rhizophora mucronata</name>
    <name type="common">Asiatic mangrove</name>
    <dbReference type="NCBI Taxonomy" id="61149"/>
    <lineage>
        <taxon>Eukaryota</taxon>
        <taxon>Viridiplantae</taxon>
        <taxon>Streptophyta</taxon>
        <taxon>Embryophyta</taxon>
        <taxon>Tracheophyta</taxon>
        <taxon>Spermatophyta</taxon>
        <taxon>Magnoliopsida</taxon>
        <taxon>eudicotyledons</taxon>
        <taxon>Gunneridae</taxon>
        <taxon>Pentapetalae</taxon>
        <taxon>rosids</taxon>
        <taxon>fabids</taxon>
        <taxon>Malpighiales</taxon>
        <taxon>Rhizophoraceae</taxon>
        <taxon>Rhizophora</taxon>
    </lineage>
</organism>
<sequence length="40" mass="4463">MPLMCIALFFDVLSLLCLVSCNFSFFPLNSLKSATQMCIT</sequence>
<evidence type="ECO:0000313" key="1">
    <source>
        <dbReference type="EMBL" id="MBX30594.1"/>
    </source>
</evidence>
<dbReference type="AlphaFoldDB" id="A0A2P2MK39"/>
<protein>
    <submittedName>
        <fullName evidence="1">Uncharacterized protein</fullName>
    </submittedName>
</protein>
<accession>A0A2P2MK39</accession>
<reference evidence="1" key="1">
    <citation type="submission" date="2018-02" db="EMBL/GenBank/DDBJ databases">
        <title>Rhizophora mucronata_Transcriptome.</title>
        <authorList>
            <person name="Meera S.P."/>
            <person name="Sreeshan A."/>
            <person name="Augustine A."/>
        </authorList>
    </citation>
    <scope>NUCLEOTIDE SEQUENCE</scope>
    <source>
        <tissue evidence="1">Leaf</tissue>
    </source>
</reference>